<dbReference type="EMBL" id="JABEYC010000061">
    <property type="protein sequence ID" value="KAF4983555.1"/>
    <property type="molecule type" value="Genomic_DNA"/>
</dbReference>
<reference evidence="2" key="1">
    <citation type="journal article" date="2020" name="BMC Genomics">
        <title>Correction to: Identification and distribution of gene clusters required for synthesis of sphingolipid metabolism inhibitors in diverse species of the filamentous fungus Fusarium.</title>
        <authorList>
            <person name="Kim H.S."/>
            <person name="Lohmar J.M."/>
            <person name="Busman M."/>
            <person name="Brown D.W."/>
            <person name="Naumann T.A."/>
            <person name="Divon H.H."/>
            <person name="Lysoe E."/>
            <person name="Uhlig S."/>
            <person name="Proctor R.H."/>
        </authorList>
    </citation>
    <scope>NUCLEOTIDE SEQUENCE</scope>
    <source>
        <strain evidence="2">NRRL 22465</strain>
    </source>
</reference>
<evidence type="ECO:0000313" key="2">
    <source>
        <dbReference type="EMBL" id="KAF4983555.1"/>
    </source>
</evidence>
<proteinExistence type="predicted"/>
<dbReference type="AlphaFoldDB" id="A0A8H4UUB1"/>
<organism evidence="2 3">
    <name type="scientific">Fusarium zealandicum</name>
    <dbReference type="NCBI Taxonomy" id="1053134"/>
    <lineage>
        <taxon>Eukaryota</taxon>
        <taxon>Fungi</taxon>
        <taxon>Dikarya</taxon>
        <taxon>Ascomycota</taxon>
        <taxon>Pezizomycotina</taxon>
        <taxon>Sordariomycetes</taxon>
        <taxon>Hypocreomycetidae</taxon>
        <taxon>Hypocreales</taxon>
        <taxon>Nectriaceae</taxon>
        <taxon>Fusarium</taxon>
        <taxon>Fusarium staphyleae species complex</taxon>
    </lineage>
</organism>
<feature type="region of interest" description="Disordered" evidence="1">
    <location>
        <begin position="1"/>
        <end position="20"/>
    </location>
</feature>
<evidence type="ECO:0000313" key="3">
    <source>
        <dbReference type="Proteomes" id="UP000635477"/>
    </source>
</evidence>
<feature type="compositionally biased region" description="Polar residues" evidence="1">
    <location>
        <begin position="10"/>
        <end position="20"/>
    </location>
</feature>
<accession>A0A8H4UUB1</accession>
<feature type="compositionally biased region" description="Polar residues" evidence="1">
    <location>
        <begin position="103"/>
        <end position="130"/>
    </location>
</feature>
<feature type="region of interest" description="Disordered" evidence="1">
    <location>
        <begin position="92"/>
        <end position="130"/>
    </location>
</feature>
<keyword evidence="3" id="KW-1185">Reference proteome</keyword>
<protein>
    <submittedName>
        <fullName evidence="2">Uncharacterized protein</fullName>
    </submittedName>
</protein>
<reference evidence="2" key="2">
    <citation type="submission" date="2020-05" db="EMBL/GenBank/DDBJ databases">
        <authorList>
            <person name="Kim H.-S."/>
            <person name="Proctor R.H."/>
            <person name="Brown D.W."/>
        </authorList>
    </citation>
    <scope>NUCLEOTIDE SEQUENCE</scope>
    <source>
        <strain evidence="2">NRRL 22465</strain>
    </source>
</reference>
<gene>
    <name evidence="2" type="ORF">FZEAL_1053</name>
</gene>
<comment type="caution">
    <text evidence="2">The sequence shown here is derived from an EMBL/GenBank/DDBJ whole genome shotgun (WGS) entry which is preliminary data.</text>
</comment>
<name>A0A8H4UUB1_9HYPO</name>
<evidence type="ECO:0000256" key="1">
    <source>
        <dbReference type="SAM" id="MobiDB-lite"/>
    </source>
</evidence>
<sequence length="167" mass="18137">MSGWLRDHSPSITSTSDTVEGFSGTSVPYWNCRFSVEHLSDGPKPDLVSWLAGCLFPGIGVTTFRGCAHVYADDLVRSWTAMDNAGRCGGYGQDDPSLHGDSDQQQSNVSPTRNTNWPAGLPSASQRQFNGSKAAMVGEEGYRRLSQSELGTSNVPHVKYWYLSAEA</sequence>
<dbReference type="Proteomes" id="UP000635477">
    <property type="component" value="Unassembled WGS sequence"/>
</dbReference>